<dbReference type="AlphaFoldDB" id="A0A6C0H2P2"/>
<keyword evidence="1" id="KW-0472">Membrane</keyword>
<accession>A0A6C0H2P2</accession>
<dbReference type="EMBL" id="MN739858">
    <property type="protein sequence ID" value="QHT74822.1"/>
    <property type="molecule type" value="Genomic_DNA"/>
</dbReference>
<protein>
    <submittedName>
        <fullName evidence="2">Uncharacterized protein</fullName>
    </submittedName>
</protein>
<evidence type="ECO:0000313" key="2">
    <source>
        <dbReference type="EMBL" id="QHT74822.1"/>
    </source>
</evidence>
<proteinExistence type="predicted"/>
<evidence type="ECO:0000256" key="1">
    <source>
        <dbReference type="SAM" id="Phobius"/>
    </source>
</evidence>
<reference evidence="2" key="1">
    <citation type="journal article" date="2020" name="Nature">
        <title>Giant virus diversity and host interactions through global metagenomics.</title>
        <authorList>
            <person name="Schulz F."/>
            <person name="Roux S."/>
            <person name="Paez-Espino D."/>
            <person name="Jungbluth S."/>
            <person name="Walsh D.A."/>
            <person name="Denef V.J."/>
            <person name="McMahon K.D."/>
            <person name="Konstantinidis K.T."/>
            <person name="Eloe-Fadrosh E.A."/>
            <person name="Kyrpides N.C."/>
            <person name="Woyke T."/>
        </authorList>
    </citation>
    <scope>NUCLEOTIDE SEQUENCE</scope>
    <source>
        <strain evidence="2">GVMAG-M-3300023179-62</strain>
    </source>
</reference>
<sequence>MDTKTDKEKVKEKPTMNVLSLSVIAIFYFIIILISSYSGYIYGKQTNMTALGLSAGFCLSSTLCIILWIKAGRKVAGVCW</sequence>
<organism evidence="2">
    <name type="scientific">viral metagenome</name>
    <dbReference type="NCBI Taxonomy" id="1070528"/>
    <lineage>
        <taxon>unclassified sequences</taxon>
        <taxon>metagenomes</taxon>
        <taxon>organismal metagenomes</taxon>
    </lineage>
</organism>
<feature type="transmembrane region" description="Helical" evidence="1">
    <location>
        <begin position="48"/>
        <end position="69"/>
    </location>
</feature>
<name>A0A6C0H2P2_9ZZZZ</name>
<feature type="transmembrane region" description="Helical" evidence="1">
    <location>
        <begin position="21"/>
        <end position="42"/>
    </location>
</feature>
<keyword evidence="1" id="KW-0812">Transmembrane</keyword>
<keyword evidence="1" id="KW-1133">Transmembrane helix</keyword>